<evidence type="ECO:0000256" key="9">
    <source>
        <dbReference type="ARBA" id="ARBA00023136"/>
    </source>
</evidence>
<feature type="transmembrane region" description="Helical" evidence="13">
    <location>
        <begin position="76"/>
        <end position="95"/>
    </location>
</feature>
<evidence type="ECO:0000256" key="12">
    <source>
        <dbReference type="SAM" id="MobiDB-lite"/>
    </source>
</evidence>
<evidence type="ECO:0000313" key="15">
    <source>
        <dbReference type="Proteomes" id="UP001600888"/>
    </source>
</evidence>
<feature type="region of interest" description="Disordered" evidence="12">
    <location>
        <begin position="496"/>
        <end position="525"/>
    </location>
</feature>
<feature type="transmembrane region" description="Helical" evidence="13">
    <location>
        <begin position="424"/>
        <end position="445"/>
    </location>
</feature>
<evidence type="ECO:0000256" key="1">
    <source>
        <dbReference type="ARBA" id="ARBA00003019"/>
    </source>
</evidence>
<evidence type="ECO:0000256" key="10">
    <source>
        <dbReference type="ARBA" id="ARBA00030646"/>
    </source>
</evidence>
<feature type="transmembrane region" description="Helical" evidence="13">
    <location>
        <begin position="392"/>
        <end position="412"/>
    </location>
</feature>
<evidence type="ECO:0000256" key="8">
    <source>
        <dbReference type="ARBA" id="ARBA00023065"/>
    </source>
</evidence>
<feature type="transmembrane region" description="Helical" evidence="13">
    <location>
        <begin position="204"/>
        <end position="225"/>
    </location>
</feature>
<sequence>MQLDIYWTTLLVLLPTVIILTGRNTIIRPLARIQSRWQKVNTEERLEDDAPKLVDETEPRCTDDDLRKFRRGFLSIYLLVMSSEWLSGPYLYALLRDDRALPEPVVVGLYATAYTSAAISALGVGFLADRYGRRKACLAQCLIHSCACLTVVFGGDCLPVLFLGRVLAGTGLTLLWTVFESWMVTEWNARGLDRGGAEGGHGGLSEMFGVMTTTNCMAAIVGGLFGHCVVSVFGSKTWPFCAGIVLEGVAAILMLKRWNENFGVEQQLSENNQEFLAPEASSTGWLGDGRIWALTFVTCCFEGTAFLVVFLWPSVLQGAHEAASADADPVEIPYGVIFGSFMAAMIIGALFFSTSSKSMKTSAAPVWLLLGAIFLACLSLLLLSVLEVEVPLYFSFLAFEVANGIYVPSMAYMRGLVVDSKSRAGIYGLMKIPLFIFVILALGITAEGKGFRYFVFASSSMSLLCAAVALLVEFRVSLSGSGGSGHVLQGRVEGEDVLHGDSESKEDGVNREGEGGLGKRLDVSP</sequence>
<dbReference type="EMBL" id="JBAWTH010000088">
    <property type="protein sequence ID" value="KAL2278286.1"/>
    <property type="molecule type" value="Genomic_DNA"/>
</dbReference>
<reference evidence="14 15" key="1">
    <citation type="submission" date="2024-03" db="EMBL/GenBank/DDBJ databases">
        <title>A high-quality draft genome sequence of Diaporthe vaccinii, a causative agent of upright dieback and viscid rot disease in cranberry plants.</title>
        <authorList>
            <person name="Sarrasin M."/>
            <person name="Lang B.F."/>
            <person name="Burger G."/>
        </authorList>
    </citation>
    <scope>NUCLEOTIDE SEQUENCE [LARGE SCALE GENOMIC DNA]</scope>
    <source>
        <strain evidence="14 15">IS7</strain>
    </source>
</reference>
<comment type="caution">
    <text evidence="14">The sequence shown here is derived from an EMBL/GenBank/DDBJ whole genome shotgun (WGS) entry which is preliminary data.</text>
</comment>
<feature type="transmembrane region" description="Helical" evidence="13">
    <location>
        <begin position="364"/>
        <end position="386"/>
    </location>
</feature>
<evidence type="ECO:0000256" key="11">
    <source>
        <dbReference type="ARBA" id="ARBA00032555"/>
    </source>
</evidence>
<keyword evidence="4" id="KW-0813">Transport</keyword>
<feature type="transmembrane region" description="Helical" evidence="13">
    <location>
        <begin position="451"/>
        <end position="472"/>
    </location>
</feature>
<accession>A0ABR4E764</accession>
<evidence type="ECO:0000256" key="5">
    <source>
        <dbReference type="ARBA" id="ARBA00022475"/>
    </source>
</evidence>
<dbReference type="SUPFAM" id="SSF103473">
    <property type="entry name" value="MFS general substrate transporter"/>
    <property type="match status" value="1"/>
</dbReference>
<organism evidence="14 15">
    <name type="scientific">Diaporthe vaccinii</name>
    <dbReference type="NCBI Taxonomy" id="105482"/>
    <lineage>
        <taxon>Eukaryota</taxon>
        <taxon>Fungi</taxon>
        <taxon>Dikarya</taxon>
        <taxon>Ascomycota</taxon>
        <taxon>Pezizomycotina</taxon>
        <taxon>Sordariomycetes</taxon>
        <taxon>Sordariomycetidae</taxon>
        <taxon>Diaporthales</taxon>
        <taxon>Diaporthaceae</taxon>
        <taxon>Diaporthe</taxon>
        <taxon>Diaporthe eres species complex</taxon>
    </lineage>
</organism>
<dbReference type="PANTHER" id="PTHR23516:SF1">
    <property type="entry name" value="MOLYBDATE-ANION TRANSPORTER"/>
    <property type="match status" value="1"/>
</dbReference>
<dbReference type="Pfam" id="PF05631">
    <property type="entry name" value="MFS_5"/>
    <property type="match status" value="1"/>
</dbReference>
<evidence type="ECO:0000256" key="7">
    <source>
        <dbReference type="ARBA" id="ARBA00022989"/>
    </source>
</evidence>
<dbReference type="InterPro" id="IPR036259">
    <property type="entry name" value="MFS_trans_sf"/>
</dbReference>
<keyword evidence="6 13" id="KW-0812">Transmembrane</keyword>
<proteinExistence type="predicted"/>
<evidence type="ECO:0000256" key="13">
    <source>
        <dbReference type="SAM" id="Phobius"/>
    </source>
</evidence>
<keyword evidence="8" id="KW-0406">Ion transport</keyword>
<feature type="transmembrane region" description="Helical" evidence="13">
    <location>
        <begin position="291"/>
        <end position="312"/>
    </location>
</feature>
<name>A0ABR4E764_9PEZI</name>
<keyword evidence="5" id="KW-1003">Cell membrane</keyword>
<feature type="transmembrane region" description="Helical" evidence="13">
    <location>
        <begin position="6"/>
        <end position="26"/>
    </location>
</feature>
<keyword evidence="9 13" id="KW-0472">Membrane</keyword>
<evidence type="ECO:0000256" key="6">
    <source>
        <dbReference type="ARBA" id="ARBA00022692"/>
    </source>
</evidence>
<comment type="subcellular location">
    <subcellularLocation>
        <location evidence="2">Cell membrane</location>
        <topology evidence="2">Multi-pass membrane protein</topology>
    </subcellularLocation>
</comment>
<keyword evidence="7 13" id="KW-1133">Transmembrane helix</keyword>
<keyword evidence="15" id="KW-1185">Reference proteome</keyword>
<gene>
    <name evidence="14" type="ORF">FJTKL_14556</name>
</gene>
<evidence type="ECO:0000313" key="14">
    <source>
        <dbReference type="EMBL" id="KAL2278286.1"/>
    </source>
</evidence>
<evidence type="ECO:0000256" key="3">
    <source>
        <dbReference type="ARBA" id="ARBA00021242"/>
    </source>
</evidence>
<evidence type="ECO:0000256" key="4">
    <source>
        <dbReference type="ARBA" id="ARBA00022448"/>
    </source>
</evidence>
<dbReference type="PANTHER" id="PTHR23516">
    <property type="entry name" value="SAM (S-ADENOSYL METHIONINE) TRANSPORTER"/>
    <property type="match status" value="1"/>
</dbReference>
<dbReference type="InterPro" id="IPR008509">
    <property type="entry name" value="MOT2/MFSD5"/>
</dbReference>
<dbReference type="Gene3D" id="1.20.1250.20">
    <property type="entry name" value="MFS general substrate transporter like domains"/>
    <property type="match status" value="1"/>
</dbReference>
<comment type="function">
    <text evidence="1">Mediates high-affinity intracellular uptake of the rare oligo-element molybdenum.</text>
</comment>
<evidence type="ECO:0000256" key="2">
    <source>
        <dbReference type="ARBA" id="ARBA00004651"/>
    </source>
</evidence>
<dbReference type="Proteomes" id="UP001600888">
    <property type="component" value="Unassembled WGS sequence"/>
</dbReference>
<protein>
    <recommendedName>
        <fullName evidence="3">Molybdate-anion transporter</fullName>
    </recommendedName>
    <alternativeName>
        <fullName evidence="10">Major facilitator superfamily domain-containing protein 5</fullName>
    </alternativeName>
    <alternativeName>
        <fullName evidence="11">Molybdate transporter 2 homolog</fullName>
    </alternativeName>
</protein>
<feature type="transmembrane region" description="Helical" evidence="13">
    <location>
        <begin position="332"/>
        <end position="352"/>
    </location>
</feature>
<feature type="transmembrane region" description="Helical" evidence="13">
    <location>
        <begin position="107"/>
        <end position="128"/>
    </location>
</feature>